<dbReference type="GO" id="GO:0000287">
    <property type="term" value="F:magnesium ion binding"/>
    <property type="evidence" value="ECO:0007669"/>
    <property type="project" value="InterPro"/>
</dbReference>
<evidence type="ECO:0000256" key="1">
    <source>
        <dbReference type="ARBA" id="ARBA00001946"/>
    </source>
</evidence>
<reference evidence="6 7" key="1">
    <citation type="submission" date="2024-01" db="EMBL/GenBank/DDBJ databases">
        <title>Genome assemblies of Stephania.</title>
        <authorList>
            <person name="Yang L."/>
        </authorList>
    </citation>
    <scope>NUCLEOTIDE SEQUENCE [LARGE SCALE GENOMIC DNA]</scope>
    <source>
        <strain evidence="6">QJT</strain>
        <tissue evidence="6">Leaf</tissue>
    </source>
</reference>
<protein>
    <submittedName>
        <fullName evidence="6">Uncharacterized protein</fullName>
    </submittedName>
</protein>
<comment type="cofactor">
    <cofactor evidence="1">
        <name>Mg(2+)</name>
        <dbReference type="ChEBI" id="CHEBI:18420"/>
    </cofactor>
</comment>
<proteinExistence type="predicted"/>
<dbReference type="InterPro" id="IPR001906">
    <property type="entry name" value="Terpene_synth_N"/>
</dbReference>
<organism evidence="6 7">
    <name type="scientific">Stephania japonica</name>
    <dbReference type="NCBI Taxonomy" id="461633"/>
    <lineage>
        <taxon>Eukaryota</taxon>
        <taxon>Viridiplantae</taxon>
        <taxon>Streptophyta</taxon>
        <taxon>Embryophyta</taxon>
        <taxon>Tracheophyta</taxon>
        <taxon>Spermatophyta</taxon>
        <taxon>Magnoliopsida</taxon>
        <taxon>Ranunculales</taxon>
        <taxon>Menispermaceae</taxon>
        <taxon>Menispermoideae</taxon>
        <taxon>Cissampelideae</taxon>
        <taxon>Stephania</taxon>
    </lineage>
</organism>
<comment type="caution">
    <text evidence="6">The sequence shown here is derived from an EMBL/GenBank/DDBJ whole genome shotgun (WGS) entry which is preliminary data.</text>
</comment>
<evidence type="ECO:0000259" key="4">
    <source>
        <dbReference type="Pfam" id="PF01397"/>
    </source>
</evidence>
<dbReference type="Gene3D" id="1.50.10.130">
    <property type="entry name" value="Terpene synthase, N-terminal domain"/>
    <property type="match status" value="1"/>
</dbReference>
<dbReference type="SFLD" id="SFLDG01014">
    <property type="entry name" value="Terpene_Cyclase_Like_1_N-term"/>
    <property type="match status" value="1"/>
</dbReference>
<dbReference type="InterPro" id="IPR050148">
    <property type="entry name" value="Terpene_synthase-like"/>
</dbReference>
<keyword evidence="7" id="KW-1185">Reference proteome</keyword>
<dbReference type="AlphaFoldDB" id="A0AAP0JNH2"/>
<dbReference type="InterPro" id="IPR005630">
    <property type="entry name" value="Terpene_synthase_metal-bd"/>
</dbReference>
<evidence type="ECO:0000256" key="2">
    <source>
        <dbReference type="ARBA" id="ARBA00022723"/>
    </source>
</evidence>
<dbReference type="GO" id="GO:0010333">
    <property type="term" value="F:terpene synthase activity"/>
    <property type="evidence" value="ECO:0007669"/>
    <property type="project" value="InterPro"/>
</dbReference>
<evidence type="ECO:0000259" key="5">
    <source>
        <dbReference type="Pfam" id="PF03936"/>
    </source>
</evidence>
<dbReference type="PANTHER" id="PTHR31739">
    <property type="entry name" value="ENT-COPALYL DIPHOSPHATE SYNTHASE, CHLOROPLASTIC"/>
    <property type="match status" value="1"/>
</dbReference>
<dbReference type="InterPro" id="IPR036965">
    <property type="entry name" value="Terpene_synth_N_sf"/>
</dbReference>
<dbReference type="Pfam" id="PF03936">
    <property type="entry name" value="Terpene_synth_C"/>
    <property type="match status" value="1"/>
</dbReference>
<keyword evidence="3" id="KW-0460">Magnesium</keyword>
<dbReference type="Pfam" id="PF01397">
    <property type="entry name" value="Terpene_synth"/>
    <property type="match status" value="1"/>
</dbReference>
<evidence type="ECO:0000313" key="6">
    <source>
        <dbReference type="EMBL" id="KAK9137308.1"/>
    </source>
</evidence>
<dbReference type="Gene3D" id="1.10.600.10">
    <property type="entry name" value="Farnesyl Diphosphate Synthase"/>
    <property type="match status" value="1"/>
</dbReference>
<feature type="domain" description="Terpene synthase N-terminal" evidence="4">
    <location>
        <begin position="253"/>
        <end position="459"/>
    </location>
</feature>
<dbReference type="Proteomes" id="UP001417504">
    <property type="component" value="Unassembled WGS sequence"/>
</dbReference>
<dbReference type="PANTHER" id="PTHR31739:SF4">
    <property type="entry name" value="ENT-COPALYL DIPHOSPHATE SYNTHASE, CHLOROPLASTIC"/>
    <property type="match status" value="1"/>
</dbReference>
<sequence length="788" mass="91177">MLPAAAHLGFALPQTIYFNATPFNGTRKNSRIKCYQGTKIHCQQSSQVADIVVGTNRDQQHQEPPHAFELREIERLTTEVKIKLQSIDDGALSVSAYDTAWVAMVKDIRGTGVPQFPSAIQWILNNQHSDGSWGDADYFSVPDRLCCTLASVVALKTWNLCPEKCDKGMSFVRQNLHKLKYEDPEHMLAAFEVRFPALTEMAQNLGLKIPEGDPVLQELYVEREQKLKRIPMEMLHSKPTTLLFSLEGLTGLDWDKILKLQHSNGSFLCSASSTAFALMQTKNEKCLEYLMNLVERYNGGVPHSSPKDIFERLWVVDRLERLGIARYFRSEITECLDYVYRHWTSNGISWARDTVELDIDDTSMAFRILRLHGYDVNADAYKHFEKGGEFFCFVGQLSQGVTEMLSLYRASQVMFPGETILEEAKNFSYKFLKHKHSSGKMADRWLITKDLAGEVKNYLEIPFYAMLPRIETRYYIDQYGGDDDVWIAKVIYRMYNVSSNLYLELAKLDYNHCQKLHQLEWIEIHRWYNDCNLREFGLSKERLLQSYFVAMSNLFEPEKAPERLAWTRTLTLMEAVSIYFCNEANTPLQRNIFLHSFRTSIDHDTNRRSKLANAKSSLVKAILKTLSIISSEVERAHGKEVRQSLKHFWESWLLKWKNQEDKQSIPKGEAELLVHTINLSSNLPPLQDHLFCPSFLYLIELTNNLCYNLRCAQNLKDGKEDREEMCIRDSVEEEMQELLQYVVQKSYGLESKVKQAFIAVANSFYYTTYIEADTIKNHIDKVLFDSAL</sequence>
<evidence type="ECO:0000313" key="7">
    <source>
        <dbReference type="Proteomes" id="UP001417504"/>
    </source>
</evidence>
<name>A0AAP0JNH2_9MAGN</name>
<gene>
    <name evidence="6" type="ORF">Sjap_007902</name>
</gene>
<keyword evidence="2" id="KW-0479">Metal-binding</keyword>
<dbReference type="Gene3D" id="1.50.10.160">
    <property type="match status" value="1"/>
</dbReference>
<dbReference type="SUPFAM" id="SSF48239">
    <property type="entry name" value="Terpenoid cyclases/Protein prenyltransferases"/>
    <property type="match status" value="2"/>
</dbReference>
<accession>A0AAP0JNH2</accession>
<evidence type="ECO:0000256" key="3">
    <source>
        <dbReference type="ARBA" id="ARBA00022842"/>
    </source>
</evidence>
<dbReference type="InterPro" id="IPR008930">
    <property type="entry name" value="Terpenoid_cyclase/PrenylTrfase"/>
</dbReference>
<dbReference type="FunFam" id="1.50.10.130:FF:000002">
    <property type="entry name" value="Ent-copalyl diphosphate synthase, chloroplastic"/>
    <property type="match status" value="1"/>
</dbReference>
<dbReference type="InterPro" id="IPR008949">
    <property type="entry name" value="Isoprenoid_synthase_dom_sf"/>
</dbReference>
<dbReference type="GO" id="GO:0009507">
    <property type="term" value="C:chloroplast"/>
    <property type="evidence" value="ECO:0007669"/>
    <property type="project" value="TreeGrafter"/>
</dbReference>
<feature type="domain" description="Terpene synthase metal-binding" evidence="5">
    <location>
        <begin position="530"/>
        <end position="653"/>
    </location>
</feature>
<dbReference type="GO" id="GO:0009686">
    <property type="term" value="P:gibberellin biosynthetic process"/>
    <property type="evidence" value="ECO:0007669"/>
    <property type="project" value="TreeGrafter"/>
</dbReference>
<dbReference type="SUPFAM" id="SSF48576">
    <property type="entry name" value="Terpenoid synthases"/>
    <property type="match status" value="1"/>
</dbReference>
<dbReference type="EMBL" id="JBBNAE010000003">
    <property type="protein sequence ID" value="KAK9137308.1"/>
    <property type="molecule type" value="Genomic_DNA"/>
</dbReference>